<dbReference type="InterPro" id="IPR000209">
    <property type="entry name" value="Peptidase_S8/S53_dom"/>
</dbReference>
<evidence type="ECO:0000256" key="2">
    <source>
        <dbReference type="ARBA" id="ARBA00022670"/>
    </source>
</evidence>
<evidence type="ECO:0000259" key="5">
    <source>
        <dbReference type="Pfam" id="PF00082"/>
    </source>
</evidence>
<feature type="domain" description="Peptidase S8/S53" evidence="5">
    <location>
        <begin position="96"/>
        <end position="278"/>
    </location>
</feature>
<dbReference type="PANTHER" id="PTHR43806:SF11">
    <property type="entry name" value="CEREVISIN-RELATED"/>
    <property type="match status" value="1"/>
</dbReference>
<dbReference type="InterPro" id="IPR036852">
    <property type="entry name" value="Peptidase_S8/S53_dom_sf"/>
</dbReference>
<keyword evidence="2" id="KW-0645">Protease</keyword>
<evidence type="ECO:0000256" key="1">
    <source>
        <dbReference type="ARBA" id="ARBA00011073"/>
    </source>
</evidence>
<dbReference type="PANTHER" id="PTHR43806">
    <property type="entry name" value="PEPTIDASE S8"/>
    <property type="match status" value="1"/>
</dbReference>
<dbReference type="Pfam" id="PF00082">
    <property type="entry name" value="Peptidase_S8"/>
    <property type="match status" value="1"/>
</dbReference>
<evidence type="ECO:0000256" key="3">
    <source>
        <dbReference type="ARBA" id="ARBA00022801"/>
    </source>
</evidence>
<dbReference type="Gene3D" id="3.40.50.200">
    <property type="entry name" value="Peptidase S8/S53 domain"/>
    <property type="match status" value="1"/>
</dbReference>
<name>A0A0F8XT76_9ZZZZ</name>
<keyword evidence="4" id="KW-0720">Serine protease</keyword>
<dbReference type="AlphaFoldDB" id="A0A0F8XT76"/>
<proteinExistence type="inferred from homology"/>
<comment type="caution">
    <text evidence="6">The sequence shown here is derived from an EMBL/GenBank/DDBJ whole genome shotgun (WGS) entry which is preliminary data.</text>
</comment>
<feature type="non-terminal residue" evidence="6">
    <location>
        <position position="278"/>
    </location>
</feature>
<dbReference type="EMBL" id="LAZR01070105">
    <property type="protein sequence ID" value="KKK45224.1"/>
    <property type="molecule type" value="Genomic_DNA"/>
</dbReference>
<keyword evidence="3" id="KW-0378">Hydrolase</keyword>
<sequence length="278" mass="29505">MRYSILDITSSQVAAVGGQNVKAMRHSGIVFATLTEAQAKQLASLGYTVQSEKIVKADTVTPPTPIEATPTYSPAQFLYIAKLEELRNITDPPLYGEGFNLAILDTGIRETHDQMRGRVIYRKNYTTDPMRGGFDHGTGIAAIAVALAPLANILNMKVLGESGAGTVEEVVIAIDDCIDLLVTDPDIAPHVINLSLGAIDDGNVNDPLRVACRAAINNGIWVIASAGNSGPAGMSITSPATEKYVVAVGSVRYLYGSETFIVSDFSSRGPTRQGLVKP</sequence>
<evidence type="ECO:0000313" key="6">
    <source>
        <dbReference type="EMBL" id="KKK45224.1"/>
    </source>
</evidence>
<reference evidence="6" key="1">
    <citation type="journal article" date="2015" name="Nature">
        <title>Complex archaea that bridge the gap between prokaryotes and eukaryotes.</title>
        <authorList>
            <person name="Spang A."/>
            <person name="Saw J.H."/>
            <person name="Jorgensen S.L."/>
            <person name="Zaremba-Niedzwiedzka K."/>
            <person name="Martijn J."/>
            <person name="Lind A.E."/>
            <person name="van Eijk R."/>
            <person name="Schleper C."/>
            <person name="Guy L."/>
            <person name="Ettema T.J."/>
        </authorList>
    </citation>
    <scope>NUCLEOTIDE SEQUENCE</scope>
</reference>
<dbReference type="GO" id="GO:0006508">
    <property type="term" value="P:proteolysis"/>
    <property type="evidence" value="ECO:0007669"/>
    <property type="project" value="UniProtKB-KW"/>
</dbReference>
<protein>
    <recommendedName>
        <fullName evidence="5">Peptidase S8/S53 domain-containing protein</fullName>
    </recommendedName>
</protein>
<dbReference type="PROSITE" id="PS51892">
    <property type="entry name" value="SUBTILASE"/>
    <property type="match status" value="1"/>
</dbReference>
<gene>
    <name evidence="6" type="ORF">LCGC14_3165820</name>
</gene>
<organism evidence="6">
    <name type="scientific">marine sediment metagenome</name>
    <dbReference type="NCBI Taxonomy" id="412755"/>
    <lineage>
        <taxon>unclassified sequences</taxon>
        <taxon>metagenomes</taxon>
        <taxon>ecological metagenomes</taxon>
    </lineage>
</organism>
<dbReference type="SUPFAM" id="SSF52743">
    <property type="entry name" value="Subtilisin-like"/>
    <property type="match status" value="1"/>
</dbReference>
<dbReference type="GO" id="GO:0004252">
    <property type="term" value="F:serine-type endopeptidase activity"/>
    <property type="evidence" value="ECO:0007669"/>
    <property type="project" value="InterPro"/>
</dbReference>
<dbReference type="InterPro" id="IPR050131">
    <property type="entry name" value="Peptidase_S8_subtilisin-like"/>
</dbReference>
<accession>A0A0F8XT76</accession>
<comment type="similarity">
    <text evidence="1">Belongs to the peptidase S8 family.</text>
</comment>
<evidence type="ECO:0000256" key="4">
    <source>
        <dbReference type="ARBA" id="ARBA00022825"/>
    </source>
</evidence>